<evidence type="ECO:0000313" key="5">
    <source>
        <dbReference type="Proteomes" id="UP000019277"/>
    </source>
</evidence>
<feature type="chain" id="PRO_5038740047" evidence="3">
    <location>
        <begin position="25"/>
        <end position="213"/>
    </location>
</feature>
<feature type="region of interest" description="Disordered" evidence="2">
    <location>
        <begin position="25"/>
        <end position="71"/>
    </location>
</feature>
<dbReference type="Pfam" id="PF04203">
    <property type="entry name" value="Sortase"/>
    <property type="match status" value="1"/>
</dbReference>
<organism evidence="4 5">
    <name type="scientific">Actinokineospora spheciospongiae</name>
    <dbReference type="NCBI Taxonomy" id="909613"/>
    <lineage>
        <taxon>Bacteria</taxon>
        <taxon>Bacillati</taxon>
        <taxon>Actinomycetota</taxon>
        <taxon>Actinomycetes</taxon>
        <taxon>Pseudonocardiales</taxon>
        <taxon>Pseudonocardiaceae</taxon>
        <taxon>Actinokineospora</taxon>
    </lineage>
</organism>
<protein>
    <submittedName>
        <fullName evidence="4">Putative secreted protein</fullName>
    </submittedName>
</protein>
<dbReference type="InterPro" id="IPR005754">
    <property type="entry name" value="Sortase"/>
</dbReference>
<keyword evidence="3" id="KW-0732">Signal</keyword>
<dbReference type="STRING" id="909613.UO65_3729"/>
<accession>W7IX09</accession>
<comment type="caution">
    <text evidence="4">The sequence shown here is derived from an EMBL/GenBank/DDBJ whole genome shotgun (WGS) entry which is preliminary data.</text>
</comment>
<dbReference type="eggNOG" id="COG3764">
    <property type="taxonomic scope" value="Bacteria"/>
</dbReference>
<dbReference type="GO" id="GO:0016787">
    <property type="term" value="F:hydrolase activity"/>
    <property type="evidence" value="ECO:0007669"/>
    <property type="project" value="UniProtKB-KW"/>
</dbReference>
<evidence type="ECO:0000313" key="4">
    <source>
        <dbReference type="EMBL" id="EWC60996.1"/>
    </source>
</evidence>
<reference evidence="4 5" key="1">
    <citation type="journal article" date="2014" name="Genome Announc.">
        <title>Draft Genome Sequence of the Antitrypanosomally Active Sponge-Associated Bacterium Actinokineospora sp. Strain EG49.</title>
        <authorList>
            <person name="Harjes J."/>
            <person name="Ryu T."/>
            <person name="Abdelmohsen U.R."/>
            <person name="Moitinho-Silva L."/>
            <person name="Horn H."/>
            <person name="Ravasi T."/>
            <person name="Hentschel U."/>
        </authorList>
    </citation>
    <scope>NUCLEOTIDE SEQUENCE [LARGE SCALE GENOMIC DNA]</scope>
    <source>
        <strain evidence="4 5">EG49</strain>
    </source>
</reference>
<keyword evidence="1" id="KW-0378">Hydrolase</keyword>
<gene>
    <name evidence="4" type="ORF">UO65_3729</name>
</gene>
<proteinExistence type="predicted"/>
<dbReference type="InterPro" id="IPR042001">
    <property type="entry name" value="Sortase_F"/>
</dbReference>
<keyword evidence="5" id="KW-1185">Reference proteome</keyword>
<dbReference type="AlphaFoldDB" id="W7IX09"/>
<sequence length="213" mass="21155">MGGLGTALRLVAVATVFAVAGCQAGGTAEPAPPPGGPVSWAPVAGQDAADGPPPTWDGGSTADPAPKRPTHLRVPAIGVDTDLVDLAVDGTGVLVPPESAAVAGWFAAGAAPGSVGPALLAGHVDSHAGPGVFYRLVDLKPGDRVEVGRADGSTVVFSVTGTRRSPKADFPTAEVYAPTPGPELRLVTCGGAFDHSARSYRDNIIVEATLAGP</sequence>
<dbReference type="NCBIfam" id="NF033748">
    <property type="entry name" value="class_F_sortase"/>
    <property type="match status" value="1"/>
</dbReference>
<dbReference type="SUPFAM" id="SSF63817">
    <property type="entry name" value="Sortase"/>
    <property type="match status" value="1"/>
</dbReference>
<evidence type="ECO:0000256" key="1">
    <source>
        <dbReference type="ARBA" id="ARBA00022801"/>
    </source>
</evidence>
<dbReference type="Proteomes" id="UP000019277">
    <property type="component" value="Unassembled WGS sequence"/>
</dbReference>
<feature type="signal peptide" evidence="3">
    <location>
        <begin position="1"/>
        <end position="24"/>
    </location>
</feature>
<dbReference type="InterPro" id="IPR023365">
    <property type="entry name" value="Sortase_dom-sf"/>
</dbReference>
<evidence type="ECO:0000256" key="3">
    <source>
        <dbReference type="SAM" id="SignalP"/>
    </source>
</evidence>
<dbReference type="Gene3D" id="2.40.260.10">
    <property type="entry name" value="Sortase"/>
    <property type="match status" value="1"/>
</dbReference>
<dbReference type="EMBL" id="AYXG01000136">
    <property type="protein sequence ID" value="EWC60996.1"/>
    <property type="molecule type" value="Genomic_DNA"/>
</dbReference>
<dbReference type="CDD" id="cd05829">
    <property type="entry name" value="Sortase_F"/>
    <property type="match status" value="1"/>
</dbReference>
<evidence type="ECO:0000256" key="2">
    <source>
        <dbReference type="SAM" id="MobiDB-lite"/>
    </source>
</evidence>
<dbReference type="PATRIC" id="fig|909613.9.peg.3730"/>
<name>W7IX09_9PSEU</name>